<evidence type="ECO:0000313" key="4">
    <source>
        <dbReference type="Proteomes" id="UP001240447"/>
    </source>
</evidence>
<feature type="region of interest" description="Disordered" evidence="1">
    <location>
        <begin position="1"/>
        <end position="23"/>
    </location>
</feature>
<protein>
    <submittedName>
        <fullName evidence="3">Pimeloyl-ACP methyl ester carboxylesterase</fullName>
    </submittedName>
</protein>
<comment type="caution">
    <text evidence="3">The sequence shown here is derived from an EMBL/GenBank/DDBJ whole genome shotgun (WGS) entry which is preliminary data.</text>
</comment>
<sequence length="308" mass="33340">MQHTTDDGRVLHVHLEGPPASGSDTPLTVVLAHCWASDHTLWGYQTLDLRGTFGSAIRVLRYDHRGHGRSDRVPESETRIERLGDDLAELIDAYAPTGDLVLAGHSLGGMTIMALAARRPELFGAEGRVRGVAFVATSSGQLDTVTLGLPAGAGDLLRPQLPTILAARARMLSRRQRRRHPVTETLIARKFLLAPGARRIDVRHAVNGLINTHPESMCGYYRDLMRHDRIDALAALAGTPTHVLVGSKDLLTPPAHATRLAEAIPGCRLSIIPGAGHYLPLERDFVVSEALVDLVRDALAARDSTYAA</sequence>
<dbReference type="Proteomes" id="UP001240447">
    <property type="component" value="Unassembled WGS sequence"/>
</dbReference>
<dbReference type="PANTHER" id="PTHR43433:SF5">
    <property type="entry name" value="AB HYDROLASE-1 DOMAIN-CONTAINING PROTEIN"/>
    <property type="match status" value="1"/>
</dbReference>
<dbReference type="InterPro" id="IPR000073">
    <property type="entry name" value="AB_hydrolase_1"/>
</dbReference>
<reference evidence="3 4" key="1">
    <citation type="submission" date="2023-07" db="EMBL/GenBank/DDBJ databases">
        <title>Sequencing the genomes of 1000 actinobacteria strains.</title>
        <authorList>
            <person name="Klenk H.-P."/>
        </authorList>
    </citation>
    <scope>NUCLEOTIDE SEQUENCE [LARGE SCALE GENOMIC DNA]</scope>
    <source>
        <strain evidence="3 4">GD13</strain>
    </source>
</reference>
<evidence type="ECO:0000313" key="3">
    <source>
        <dbReference type="EMBL" id="MDP9820675.1"/>
    </source>
</evidence>
<dbReference type="InterPro" id="IPR029058">
    <property type="entry name" value="AB_hydrolase_fold"/>
</dbReference>
<dbReference type="SUPFAM" id="SSF53474">
    <property type="entry name" value="alpha/beta-Hydrolases"/>
    <property type="match status" value="1"/>
</dbReference>
<dbReference type="Pfam" id="PF12697">
    <property type="entry name" value="Abhydrolase_6"/>
    <property type="match status" value="1"/>
</dbReference>
<dbReference type="RefSeq" id="WP_306824771.1">
    <property type="nucleotide sequence ID" value="NZ_JAUSQM010000001.1"/>
</dbReference>
<name>A0ABT9NJT5_9ACTN</name>
<evidence type="ECO:0000256" key="1">
    <source>
        <dbReference type="SAM" id="MobiDB-lite"/>
    </source>
</evidence>
<evidence type="ECO:0000259" key="2">
    <source>
        <dbReference type="Pfam" id="PF12697"/>
    </source>
</evidence>
<keyword evidence="4" id="KW-1185">Reference proteome</keyword>
<dbReference type="InterPro" id="IPR050471">
    <property type="entry name" value="AB_hydrolase"/>
</dbReference>
<feature type="compositionally biased region" description="Basic and acidic residues" evidence="1">
    <location>
        <begin position="1"/>
        <end position="15"/>
    </location>
</feature>
<accession>A0ABT9NJT5</accession>
<feature type="domain" description="AB hydrolase-1" evidence="2">
    <location>
        <begin position="29"/>
        <end position="285"/>
    </location>
</feature>
<organism evidence="3 4">
    <name type="scientific">Nocardioides massiliensis</name>
    <dbReference type="NCBI Taxonomy" id="1325935"/>
    <lineage>
        <taxon>Bacteria</taxon>
        <taxon>Bacillati</taxon>
        <taxon>Actinomycetota</taxon>
        <taxon>Actinomycetes</taxon>
        <taxon>Propionibacteriales</taxon>
        <taxon>Nocardioidaceae</taxon>
        <taxon>Nocardioides</taxon>
    </lineage>
</organism>
<dbReference type="PANTHER" id="PTHR43433">
    <property type="entry name" value="HYDROLASE, ALPHA/BETA FOLD FAMILY PROTEIN"/>
    <property type="match status" value="1"/>
</dbReference>
<gene>
    <name evidence="3" type="ORF">J2S59_000484</name>
</gene>
<dbReference type="Gene3D" id="3.40.50.1820">
    <property type="entry name" value="alpha/beta hydrolase"/>
    <property type="match status" value="1"/>
</dbReference>
<proteinExistence type="predicted"/>
<dbReference type="EMBL" id="JAUSQM010000001">
    <property type="protein sequence ID" value="MDP9820675.1"/>
    <property type="molecule type" value="Genomic_DNA"/>
</dbReference>